<keyword evidence="2" id="KW-1185">Reference proteome</keyword>
<dbReference type="KEGG" id="ovi:T265_14981"/>
<dbReference type="GeneID" id="20329147"/>
<dbReference type="CTD" id="20329147"/>
<organism evidence="1 2">
    <name type="scientific">Opisthorchis viverrini</name>
    <name type="common">Southeast Asian liver fluke</name>
    <dbReference type="NCBI Taxonomy" id="6198"/>
    <lineage>
        <taxon>Eukaryota</taxon>
        <taxon>Metazoa</taxon>
        <taxon>Spiralia</taxon>
        <taxon>Lophotrochozoa</taxon>
        <taxon>Platyhelminthes</taxon>
        <taxon>Trematoda</taxon>
        <taxon>Digenea</taxon>
        <taxon>Opisthorchiida</taxon>
        <taxon>Opisthorchiata</taxon>
        <taxon>Opisthorchiidae</taxon>
        <taxon>Opisthorchis</taxon>
    </lineage>
</organism>
<protein>
    <submittedName>
        <fullName evidence="1">Uncharacterized protein</fullName>
    </submittedName>
</protein>
<name>A0A074Z4E4_OPIVI</name>
<dbReference type="EMBL" id="KL596931">
    <property type="protein sequence ID" value="KER21933.1"/>
    <property type="molecule type" value="Genomic_DNA"/>
</dbReference>
<evidence type="ECO:0000313" key="2">
    <source>
        <dbReference type="Proteomes" id="UP000054324"/>
    </source>
</evidence>
<feature type="non-terminal residue" evidence="1">
    <location>
        <position position="292"/>
    </location>
</feature>
<sequence length="292" mass="32717">MYMEDGPEQTAKHMKYLNSSLICYIRNNGWVDLVAYVLPVSTSTFHWFTQTCTLDEVGMSTVPAQDNRIILVYRLECCDPGNFADNPRPPHVVSGDLVPPSTRLHVPLSPVTQKHILIDPGNFADNCTPPHVVSGDLVPPSTQNHQHQRQHQQERQQYPNYDMTEECYRPPTKTILSETDQRLLLTVDPGPDDVTISPELLPVLFCLHMRLQIFHTCFICAEIPPGKFPLFEMYYLMSPKKDEGGCGLSMDFLLCIFTSLGPLNGFFFLGSFTDSVHMCSSKGAGTIGMGMG</sequence>
<proteinExistence type="predicted"/>
<reference evidence="1 2" key="1">
    <citation type="submission" date="2013-11" db="EMBL/GenBank/DDBJ databases">
        <title>Opisthorchis viverrini - life in the bile duct.</title>
        <authorList>
            <person name="Young N.D."/>
            <person name="Nagarajan N."/>
            <person name="Lin S.J."/>
            <person name="Korhonen P.K."/>
            <person name="Jex A.R."/>
            <person name="Hall R.S."/>
            <person name="Safavi-Hemami H."/>
            <person name="Kaewkong W."/>
            <person name="Bertrand D."/>
            <person name="Gao S."/>
            <person name="Seet Q."/>
            <person name="Wongkham S."/>
            <person name="Teh B.T."/>
            <person name="Wongkham C."/>
            <person name="Intapan P.M."/>
            <person name="Maleewong W."/>
            <person name="Yang X."/>
            <person name="Hu M."/>
            <person name="Wang Z."/>
            <person name="Hofmann A."/>
            <person name="Sternberg P.W."/>
            <person name="Tan P."/>
            <person name="Wang J."/>
            <person name="Gasser R.B."/>
        </authorList>
    </citation>
    <scope>NUCLEOTIDE SEQUENCE [LARGE SCALE GENOMIC DNA]</scope>
</reference>
<dbReference type="Proteomes" id="UP000054324">
    <property type="component" value="Unassembled WGS sequence"/>
</dbReference>
<evidence type="ECO:0000313" key="1">
    <source>
        <dbReference type="EMBL" id="KER21933.1"/>
    </source>
</evidence>
<dbReference type="AlphaFoldDB" id="A0A074Z4E4"/>
<gene>
    <name evidence="1" type="ORF">T265_14981</name>
</gene>
<accession>A0A074Z4E4</accession>
<dbReference type="RefSeq" id="XP_009174329.1">
    <property type="nucleotide sequence ID" value="XM_009176065.1"/>
</dbReference>